<dbReference type="Pfam" id="PF04290">
    <property type="entry name" value="DctQ"/>
    <property type="match status" value="1"/>
</dbReference>
<comment type="function">
    <text evidence="9">Part of the tripartite ATP-independent periplasmic (TRAP) transport system.</text>
</comment>
<feature type="transmembrane region" description="Helical" evidence="9">
    <location>
        <begin position="45"/>
        <end position="63"/>
    </location>
</feature>
<evidence type="ECO:0000256" key="5">
    <source>
        <dbReference type="ARBA" id="ARBA00022692"/>
    </source>
</evidence>
<evidence type="ECO:0000256" key="3">
    <source>
        <dbReference type="ARBA" id="ARBA00022475"/>
    </source>
</evidence>
<dbReference type="PANTHER" id="PTHR35011">
    <property type="entry name" value="2,3-DIKETO-L-GULONATE TRAP TRANSPORTER SMALL PERMEASE PROTEIN YIAM"/>
    <property type="match status" value="1"/>
</dbReference>
<evidence type="ECO:0000256" key="2">
    <source>
        <dbReference type="ARBA" id="ARBA00022448"/>
    </source>
</evidence>
<accession>A0A1H2SIS9</accession>
<feature type="domain" description="Tripartite ATP-independent periplasmic transporters DctQ component" evidence="10">
    <location>
        <begin position="21"/>
        <end position="152"/>
    </location>
</feature>
<dbReference type="GO" id="GO:0005886">
    <property type="term" value="C:plasma membrane"/>
    <property type="evidence" value="ECO:0007669"/>
    <property type="project" value="UniProtKB-SubCell"/>
</dbReference>
<evidence type="ECO:0000256" key="9">
    <source>
        <dbReference type="RuleBase" id="RU369079"/>
    </source>
</evidence>
<evidence type="ECO:0000313" key="11">
    <source>
        <dbReference type="EMBL" id="SDW31418.1"/>
    </source>
</evidence>
<keyword evidence="3" id="KW-1003">Cell membrane</keyword>
<keyword evidence="5 9" id="KW-0812">Transmembrane</keyword>
<keyword evidence="12" id="KW-1185">Reference proteome</keyword>
<comment type="subunit">
    <text evidence="9">The complex comprises the extracytoplasmic solute receptor protein and the two transmembrane proteins.</text>
</comment>
<dbReference type="GO" id="GO:0015740">
    <property type="term" value="P:C4-dicarboxylate transport"/>
    <property type="evidence" value="ECO:0007669"/>
    <property type="project" value="TreeGrafter"/>
</dbReference>
<evidence type="ECO:0000259" key="10">
    <source>
        <dbReference type="Pfam" id="PF04290"/>
    </source>
</evidence>
<dbReference type="STRING" id="574349.SAMN05443545_101572"/>
<evidence type="ECO:0000256" key="8">
    <source>
        <dbReference type="ARBA" id="ARBA00038436"/>
    </source>
</evidence>
<dbReference type="InterPro" id="IPR055348">
    <property type="entry name" value="DctQ"/>
</dbReference>
<organism evidence="11 12">
    <name type="scientific">Aidingimonas halophila</name>
    <dbReference type="NCBI Taxonomy" id="574349"/>
    <lineage>
        <taxon>Bacteria</taxon>
        <taxon>Pseudomonadati</taxon>
        <taxon>Pseudomonadota</taxon>
        <taxon>Gammaproteobacteria</taxon>
        <taxon>Oceanospirillales</taxon>
        <taxon>Halomonadaceae</taxon>
        <taxon>Aidingimonas</taxon>
    </lineage>
</organism>
<keyword evidence="2 9" id="KW-0813">Transport</keyword>
<name>A0A1H2SIS9_9GAMM</name>
<feature type="transmembrane region" description="Helical" evidence="9">
    <location>
        <begin position="12"/>
        <end position="33"/>
    </location>
</feature>
<reference evidence="11 12" key="1">
    <citation type="submission" date="2016-10" db="EMBL/GenBank/DDBJ databases">
        <authorList>
            <person name="de Groot N.N."/>
        </authorList>
    </citation>
    <scope>NUCLEOTIDE SEQUENCE [LARGE SCALE GENOMIC DNA]</scope>
    <source>
        <strain evidence="11 12">DSM 19219</strain>
    </source>
</reference>
<feature type="transmembrane region" description="Helical" evidence="9">
    <location>
        <begin position="125"/>
        <end position="144"/>
    </location>
</feature>
<comment type="similarity">
    <text evidence="8 9">Belongs to the TRAP transporter small permease family.</text>
</comment>
<dbReference type="OrthoDB" id="6363908at2"/>
<evidence type="ECO:0000256" key="6">
    <source>
        <dbReference type="ARBA" id="ARBA00022989"/>
    </source>
</evidence>
<keyword evidence="6 9" id="KW-1133">Transmembrane helix</keyword>
<dbReference type="PANTHER" id="PTHR35011:SF10">
    <property type="entry name" value="TRAP TRANSPORTER SMALL PERMEASE PROTEIN"/>
    <property type="match status" value="1"/>
</dbReference>
<keyword evidence="4 9" id="KW-0997">Cell inner membrane</keyword>
<dbReference type="GO" id="GO:0022857">
    <property type="term" value="F:transmembrane transporter activity"/>
    <property type="evidence" value="ECO:0007669"/>
    <property type="project" value="UniProtKB-UniRule"/>
</dbReference>
<gene>
    <name evidence="11" type="ORF">SAMN05443545_101572</name>
</gene>
<dbReference type="InterPro" id="IPR007387">
    <property type="entry name" value="TRAP_DctQ"/>
</dbReference>
<dbReference type="RefSeq" id="WP_092567960.1">
    <property type="nucleotide sequence ID" value="NZ_BMXH01000001.1"/>
</dbReference>
<evidence type="ECO:0000256" key="7">
    <source>
        <dbReference type="ARBA" id="ARBA00023136"/>
    </source>
</evidence>
<evidence type="ECO:0000256" key="4">
    <source>
        <dbReference type="ARBA" id="ARBA00022519"/>
    </source>
</evidence>
<feature type="transmembrane region" description="Helical" evidence="9">
    <location>
        <begin position="84"/>
        <end position="105"/>
    </location>
</feature>
<keyword evidence="7 9" id="KW-0472">Membrane</keyword>
<dbReference type="Proteomes" id="UP000198500">
    <property type="component" value="Unassembled WGS sequence"/>
</dbReference>
<dbReference type="EMBL" id="FNNI01000001">
    <property type="protein sequence ID" value="SDW31418.1"/>
    <property type="molecule type" value="Genomic_DNA"/>
</dbReference>
<evidence type="ECO:0000256" key="1">
    <source>
        <dbReference type="ARBA" id="ARBA00004429"/>
    </source>
</evidence>
<comment type="subcellular location">
    <subcellularLocation>
        <location evidence="1 9">Cell inner membrane</location>
        <topology evidence="1 9">Multi-pass membrane protein</topology>
    </subcellularLocation>
</comment>
<evidence type="ECO:0000313" key="12">
    <source>
        <dbReference type="Proteomes" id="UP000198500"/>
    </source>
</evidence>
<dbReference type="AlphaFoldDB" id="A0A1H2SIS9"/>
<proteinExistence type="inferred from homology"/>
<sequence>MKPSPDARLERVLATLSLVIIALISLANVVVRYITGGSFAFTEEFSVFLLVVLTFAGASVALRRNGHIRIGLLERALPRGPKRVLIVLQWIAGATVLGLIVWFGGLLAWQEFQWESRSPGLGLPQWWYIVWLPILAALMLLRLTQQAVDRLKGRELGDES</sequence>
<protein>
    <recommendedName>
        <fullName evidence="9">TRAP transporter small permease protein</fullName>
    </recommendedName>
</protein>